<evidence type="ECO:0000256" key="1">
    <source>
        <dbReference type="SAM" id="MobiDB-lite"/>
    </source>
</evidence>
<comment type="caution">
    <text evidence="3">The sequence shown here is derived from an EMBL/GenBank/DDBJ whole genome shotgun (WGS) entry which is preliminary data.</text>
</comment>
<sequence>MAQTHYRYRRSAIGSDAFPRRGGKREESPRKRRGSAKIGATTKQISKKRRVKTATISSNPTEPKDEEYDDDDRIIGHTSTGNGHSVSLITERATDQSRRNVPEVIVQQATPSKVYAYWGALGKSREETIGTDHFNVFAILDHDSQSKRLRVQWVGYSDSVQDTSWETVPKIRRLDPALFKDYLVARGLTGSLQQRRKTIGRPQASKPRAQKGGEEHPINRTGIRDDARYKVALELIGISGRDLRRLTKVILDFDMDERITHRSLMPKDGSRGRGLLIQQE</sequence>
<name>A0A9W4RSS7_9PEZI</name>
<dbReference type="Proteomes" id="UP001152533">
    <property type="component" value="Unassembled WGS sequence"/>
</dbReference>
<dbReference type="AlphaFoldDB" id="A0A9W4RSS7"/>
<evidence type="ECO:0000313" key="3">
    <source>
        <dbReference type="EMBL" id="CAI0646959.1"/>
    </source>
</evidence>
<dbReference type="OrthoDB" id="433924at2759"/>
<protein>
    <recommendedName>
        <fullName evidence="2">Chromo domain-containing protein</fullName>
    </recommendedName>
</protein>
<gene>
    <name evidence="3" type="ORF">CGXH109_LOCUS60399</name>
</gene>
<keyword evidence="4" id="KW-1185">Reference proteome</keyword>
<feature type="compositionally biased region" description="Basic and acidic residues" evidence="1">
    <location>
        <begin position="211"/>
        <end position="220"/>
    </location>
</feature>
<dbReference type="PROSITE" id="PS50013">
    <property type="entry name" value="CHROMO_2"/>
    <property type="match status" value="1"/>
</dbReference>
<organism evidence="3 4">
    <name type="scientific">Colletotrichum noveboracense</name>
    <dbReference type="NCBI Taxonomy" id="2664923"/>
    <lineage>
        <taxon>Eukaryota</taxon>
        <taxon>Fungi</taxon>
        <taxon>Dikarya</taxon>
        <taxon>Ascomycota</taxon>
        <taxon>Pezizomycotina</taxon>
        <taxon>Sordariomycetes</taxon>
        <taxon>Hypocreomycetidae</taxon>
        <taxon>Glomerellales</taxon>
        <taxon>Glomerellaceae</taxon>
        <taxon>Colletotrichum</taxon>
        <taxon>Colletotrichum gloeosporioides species complex</taxon>
    </lineage>
</organism>
<accession>A0A9W4RSS7</accession>
<dbReference type="InterPro" id="IPR000953">
    <property type="entry name" value="Chromo/chromo_shadow_dom"/>
</dbReference>
<evidence type="ECO:0000259" key="2">
    <source>
        <dbReference type="PROSITE" id="PS50013"/>
    </source>
</evidence>
<reference evidence="3" key="1">
    <citation type="submission" date="2022-08" db="EMBL/GenBank/DDBJ databases">
        <authorList>
            <person name="Giroux E."/>
            <person name="Giroux E."/>
        </authorList>
    </citation>
    <scope>NUCLEOTIDE SEQUENCE</scope>
    <source>
        <strain evidence="3">H1091258</strain>
    </source>
</reference>
<dbReference type="EMBL" id="CAMGZC010000379">
    <property type="protein sequence ID" value="CAI0646959.1"/>
    <property type="molecule type" value="Genomic_DNA"/>
</dbReference>
<feature type="compositionally biased region" description="Basic residues" evidence="1">
    <location>
        <begin position="1"/>
        <end position="10"/>
    </location>
</feature>
<feature type="domain" description="Chromo" evidence="2">
    <location>
        <begin position="134"/>
        <end position="182"/>
    </location>
</feature>
<proteinExistence type="predicted"/>
<feature type="region of interest" description="Disordered" evidence="1">
    <location>
        <begin position="1"/>
        <end position="85"/>
    </location>
</feature>
<feature type="region of interest" description="Disordered" evidence="1">
    <location>
        <begin position="195"/>
        <end position="220"/>
    </location>
</feature>
<evidence type="ECO:0000313" key="4">
    <source>
        <dbReference type="Proteomes" id="UP001152533"/>
    </source>
</evidence>